<keyword evidence="2" id="KW-1185">Reference proteome</keyword>
<evidence type="ECO:0000313" key="1">
    <source>
        <dbReference type="EMBL" id="CAG5126333.1"/>
    </source>
</evidence>
<dbReference type="EMBL" id="CAJHNH020002332">
    <property type="protein sequence ID" value="CAG5126333.1"/>
    <property type="molecule type" value="Genomic_DNA"/>
</dbReference>
<comment type="caution">
    <text evidence="1">The sequence shown here is derived from an EMBL/GenBank/DDBJ whole genome shotgun (WGS) entry which is preliminary data.</text>
</comment>
<reference evidence="1" key="1">
    <citation type="submission" date="2021-04" db="EMBL/GenBank/DDBJ databases">
        <authorList>
            <consortium name="Molecular Ecology Group"/>
        </authorList>
    </citation>
    <scope>NUCLEOTIDE SEQUENCE</scope>
</reference>
<protein>
    <submittedName>
        <fullName evidence="1">Uncharacterized protein</fullName>
    </submittedName>
</protein>
<name>A0A8S3ZAJ2_9EUPU</name>
<dbReference type="Proteomes" id="UP000678393">
    <property type="component" value="Unassembled WGS sequence"/>
</dbReference>
<dbReference type="OrthoDB" id="6114174at2759"/>
<dbReference type="AlphaFoldDB" id="A0A8S3ZAJ2"/>
<gene>
    <name evidence="1" type="ORF">CUNI_LOCUS11891</name>
</gene>
<sequence>MDTFPAGIVHNEAAQLARARLRTEPPSKDVHKPTFPLGIDRRPDYPEHYGWNPVYWSDYPKQPMWTVPLPKIAAPIVSRILPDLPELPCHRPPTEYTTPNIYPRWIPDIPKWTPTFNPYADEHNLPFKHLVGPPTLPPVVWIEKLRCQ</sequence>
<accession>A0A8S3ZAJ2</accession>
<organism evidence="1 2">
    <name type="scientific">Candidula unifasciata</name>
    <dbReference type="NCBI Taxonomy" id="100452"/>
    <lineage>
        <taxon>Eukaryota</taxon>
        <taxon>Metazoa</taxon>
        <taxon>Spiralia</taxon>
        <taxon>Lophotrochozoa</taxon>
        <taxon>Mollusca</taxon>
        <taxon>Gastropoda</taxon>
        <taxon>Heterobranchia</taxon>
        <taxon>Euthyneura</taxon>
        <taxon>Panpulmonata</taxon>
        <taxon>Eupulmonata</taxon>
        <taxon>Stylommatophora</taxon>
        <taxon>Helicina</taxon>
        <taxon>Helicoidea</taxon>
        <taxon>Geomitridae</taxon>
        <taxon>Candidula</taxon>
    </lineage>
</organism>
<proteinExistence type="predicted"/>
<evidence type="ECO:0000313" key="2">
    <source>
        <dbReference type="Proteomes" id="UP000678393"/>
    </source>
</evidence>